<accession>A0AA35TH83</accession>
<dbReference type="Proteomes" id="UP001174909">
    <property type="component" value="Unassembled WGS sequence"/>
</dbReference>
<name>A0AA35TH83_GEOBA</name>
<feature type="non-terminal residue" evidence="1">
    <location>
        <position position="1"/>
    </location>
</feature>
<dbReference type="EMBL" id="CASHTH010003687">
    <property type="protein sequence ID" value="CAI8047968.1"/>
    <property type="molecule type" value="Genomic_DNA"/>
</dbReference>
<dbReference type="AlphaFoldDB" id="A0AA35TH83"/>
<keyword evidence="2" id="KW-1185">Reference proteome</keyword>
<reference evidence="1" key="1">
    <citation type="submission" date="2023-03" db="EMBL/GenBank/DDBJ databases">
        <authorList>
            <person name="Steffen K."/>
            <person name="Cardenas P."/>
        </authorList>
    </citation>
    <scope>NUCLEOTIDE SEQUENCE</scope>
</reference>
<comment type="caution">
    <text evidence="1">The sequence shown here is derived from an EMBL/GenBank/DDBJ whole genome shotgun (WGS) entry which is preliminary data.</text>
</comment>
<protein>
    <submittedName>
        <fullName evidence="1">Uncharacterized protein</fullName>
    </submittedName>
</protein>
<evidence type="ECO:0000313" key="2">
    <source>
        <dbReference type="Proteomes" id="UP001174909"/>
    </source>
</evidence>
<organism evidence="1 2">
    <name type="scientific">Geodia barretti</name>
    <name type="common">Barrett's horny sponge</name>
    <dbReference type="NCBI Taxonomy" id="519541"/>
    <lineage>
        <taxon>Eukaryota</taxon>
        <taxon>Metazoa</taxon>
        <taxon>Porifera</taxon>
        <taxon>Demospongiae</taxon>
        <taxon>Heteroscleromorpha</taxon>
        <taxon>Tetractinellida</taxon>
        <taxon>Astrophorina</taxon>
        <taxon>Geodiidae</taxon>
        <taxon>Geodia</taxon>
    </lineage>
</organism>
<sequence>MASSDTLAKDESLPTILWNRRPVAKRAHSSDISRLDD</sequence>
<proteinExistence type="predicted"/>
<evidence type="ECO:0000313" key="1">
    <source>
        <dbReference type="EMBL" id="CAI8047968.1"/>
    </source>
</evidence>
<gene>
    <name evidence="1" type="ORF">GBAR_LOCUS26513</name>
</gene>